<name>A0A841RTA3_9BACI</name>
<dbReference type="Pfam" id="PF00882">
    <property type="entry name" value="Zn_dep_PLPC"/>
    <property type="match status" value="1"/>
</dbReference>
<keyword evidence="3" id="KW-1185">Reference proteome</keyword>
<dbReference type="AlphaFoldDB" id="A0A841RTA3"/>
<dbReference type="EMBL" id="JACHON010000023">
    <property type="protein sequence ID" value="MBB6514144.1"/>
    <property type="molecule type" value="Genomic_DNA"/>
</dbReference>
<proteinExistence type="predicted"/>
<evidence type="ECO:0000313" key="3">
    <source>
        <dbReference type="Proteomes" id="UP000572212"/>
    </source>
</evidence>
<feature type="domain" description="Phospholipase C/D" evidence="1">
    <location>
        <begin position="1"/>
        <end position="85"/>
    </location>
</feature>
<dbReference type="Proteomes" id="UP000572212">
    <property type="component" value="Unassembled WGS sequence"/>
</dbReference>
<evidence type="ECO:0000259" key="1">
    <source>
        <dbReference type="Pfam" id="PF00882"/>
    </source>
</evidence>
<accession>A0A841RTA3</accession>
<reference evidence="2 3" key="1">
    <citation type="submission" date="2020-08" db="EMBL/GenBank/DDBJ databases">
        <title>Genomic Encyclopedia of Type Strains, Phase IV (KMG-IV): sequencing the most valuable type-strain genomes for metagenomic binning, comparative biology and taxonomic classification.</title>
        <authorList>
            <person name="Goeker M."/>
        </authorList>
    </citation>
    <scope>NUCLEOTIDE SEQUENCE [LARGE SCALE GENOMIC DNA]</scope>
    <source>
        <strain evidence="2 3">DSM 11805</strain>
    </source>
</reference>
<dbReference type="RefSeq" id="WP_184250608.1">
    <property type="nucleotide sequence ID" value="NZ_BAAACU010000014.1"/>
</dbReference>
<evidence type="ECO:0000313" key="2">
    <source>
        <dbReference type="EMBL" id="MBB6514144.1"/>
    </source>
</evidence>
<sequence length="201" mass="23319">MHSIIGYQIAEALSIGNRTSFLLGSIAPDAVLTSKAKDLSHFYAGNIEDNTRRICYDTFFQKYHLLNVKDEAYLLGYYAHLIADDIWLKGFYLAWLRNRMANNNQLHELYHRDFQLLNGKLLEHYSMNQGLRQTFSRACTIPELEEVKAVNVKKFVHSILEDMEYGVDCLEENLRVFTFEQIVGYVETSIELGINKIKKVI</sequence>
<comment type="caution">
    <text evidence="2">The sequence shown here is derived from an EMBL/GenBank/DDBJ whole genome shotgun (WGS) entry which is preliminary data.</text>
</comment>
<organism evidence="2 3">
    <name type="scientific">Gracilibacillus halotolerans</name>
    <dbReference type="NCBI Taxonomy" id="74386"/>
    <lineage>
        <taxon>Bacteria</taxon>
        <taxon>Bacillati</taxon>
        <taxon>Bacillota</taxon>
        <taxon>Bacilli</taxon>
        <taxon>Bacillales</taxon>
        <taxon>Bacillaceae</taxon>
        <taxon>Gracilibacillus</taxon>
    </lineage>
</organism>
<dbReference type="InterPro" id="IPR029002">
    <property type="entry name" value="PLPC/GPLD1"/>
</dbReference>
<protein>
    <recommendedName>
        <fullName evidence="1">Phospholipase C/D domain-containing protein</fullName>
    </recommendedName>
</protein>
<gene>
    <name evidence="2" type="ORF">GGQ92_002965</name>
</gene>